<dbReference type="Gene3D" id="3.40.50.10090">
    <property type="match status" value="2"/>
</dbReference>
<evidence type="ECO:0000259" key="1">
    <source>
        <dbReference type="Pfam" id="PF02602"/>
    </source>
</evidence>
<reference evidence="2 3" key="1">
    <citation type="submission" date="2016-06" db="EMBL/GenBank/DDBJ databases">
        <title>Evolution of pathogenesis and genome organization in the Tremellales.</title>
        <authorList>
            <person name="Cuomo C."/>
            <person name="Litvintseva A."/>
            <person name="Heitman J."/>
            <person name="Chen Y."/>
            <person name="Sun S."/>
            <person name="Springer D."/>
            <person name="Dromer F."/>
            <person name="Young S."/>
            <person name="Zeng Q."/>
            <person name="Chapman S."/>
            <person name="Gujja S."/>
            <person name="Saif S."/>
            <person name="Birren B."/>
        </authorList>
    </citation>
    <scope>NUCLEOTIDE SEQUENCE [LARGE SCALE GENOMIC DNA]</scope>
    <source>
        <strain evidence="2 3">CBS 6039</strain>
    </source>
</reference>
<dbReference type="OrthoDB" id="5595751at2759"/>
<protein>
    <recommendedName>
        <fullName evidence="1">Tetrapyrrole biosynthesis uroporphyrinogen III synthase domain-containing protein</fullName>
    </recommendedName>
</protein>
<comment type="caution">
    <text evidence="2">The sequence shown here is derived from an EMBL/GenBank/DDBJ whole genome shotgun (WGS) entry which is preliminary data.</text>
</comment>
<dbReference type="GeneID" id="30157219"/>
<dbReference type="RefSeq" id="XP_018991456.1">
    <property type="nucleotide sequence ID" value="XM_019140305.1"/>
</dbReference>
<dbReference type="Pfam" id="PF02602">
    <property type="entry name" value="HEM4"/>
    <property type="match status" value="1"/>
</dbReference>
<dbReference type="InterPro" id="IPR036108">
    <property type="entry name" value="4pyrrol_syn_uPrphyn_synt_sf"/>
</dbReference>
<dbReference type="PANTHER" id="PTHR12390">
    <property type="entry name" value="UROPORPHYRINOGEN III SYNTHASE"/>
    <property type="match status" value="1"/>
</dbReference>
<dbReference type="GO" id="GO:0005829">
    <property type="term" value="C:cytosol"/>
    <property type="evidence" value="ECO:0007669"/>
    <property type="project" value="TreeGrafter"/>
</dbReference>
<dbReference type="GO" id="GO:0006782">
    <property type="term" value="P:protoporphyrinogen IX biosynthetic process"/>
    <property type="evidence" value="ECO:0007669"/>
    <property type="project" value="UniProtKB-UniPathway"/>
</dbReference>
<dbReference type="SUPFAM" id="SSF69618">
    <property type="entry name" value="HemD-like"/>
    <property type="match status" value="1"/>
</dbReference>
<sequence length="307" mass="33371">MPGRTPTPVILFKTPNSSLADDPYHAALSRPGLSSQYQPHWVPVLQETYSIDELVPFLEDGPIQWEGIIVTSRRGMEGWVRAVQAHLAQQSGHKGKGRAGGSEENWSDLPLFSVGQASTEHLAAADIPPAFKPTCVPEMLGTPPKSAGPLSDLILNTPPRGQWKETKNGNGDKKGHRPYLFLCGDKSLEEMPATLRAAGRTVKDILVYTTSPRLGIAETLSSVSQSSPELGSKGWLCFFSPSSAAIVVPLLKGEESKRWQGWRVFAIGDTTRRSLIEDMRVEVHAVADRPNAEGTLQAILSADEESK</sequence>
<dbReference type="PANTHER" id="PTHR12390:SF0">
    <property type="entry name" value="UROPORPHYRINOGEN-III SYNTHASE"/>
    <property type="match status" value="1"/>
</dbReference>
<dbReference type="CDD" id="cd06578">
    <property type="entry name" value="HemD"/>
    <property type="match status" value="1"/>
</dbReference>
<evidence type="ECO:0000313" key="3">
    <source>
        <dbReference type="Proteomes" id="UP000094065"/>
    </source>
</evidence>
<proteinExistence type="predicted"/>
<name>A0A1E3HIG5_9TREE</name>
<dbReference type="EMBL" id="AWGJ01000009">
    <property type="protein sequence ID" value="ODN75925.1"/>
    <property type="molecule type" value="Genomic_DNA"/>
</dbReference>
<feature type="domain" description="Tetrapyrrole biosynthesis uroporphyrinogen III synthase" evidence="1">
    <location>
        <begin position="36"/>
        <end position="296"/>
    </location>
</feature>
<evidence type="ECO:0000313" key="2">
    <source>
        <dbReference type="EMBL" id="ODN75925.1"/>
    </source>
</evidence>
<gene>
    <name evidence="2" type="ORF">L202_05910</name>
</gene>
<organism evidence="2 3">
    <name type="scientific">Cryptococcus amylolentus CBS 6039</name>
    <dbReference type="NCBI Taxonomy" id="1295533"/>
    <lineage>
        <taxon>Eukaryota</taxon>
        <taxon>Fungi</taxon>
        <taxon>Dikarya</taxon>
        <taxon>Basidiomycota</taxon>
        <taxon>Agaricomycotina</taxon>
        <taxon>Tremellomycetes</taxon>
        <taxon>Tremellales</taxon>
        <taxon>Cryptococcaceae</taxon>
        <taxon>Cryptococcus</taxon>
    </lineage>
</organism>
<dbReference type="GO" id="GO:0006780">
    <property type="term" value="P:uroporphyrinogen III biosynthetic process"/>
    <property type="evidence" value="ECO:0007669"/>
    <property type="project" value="InterPro"/>
</dbReference>
<dbReference type="UniPathway" id="UPA00251">
    <property type="reaction ID" value="UER00320"/>
</dbReference>
<dbReference type="AlphaFoldDB" id="A0A1E3HIG5"/>
<dbReference type="InterPro" id="IPR003754">
    <property type="entry name" value="4pyrrol_synth_uPrphyn_synth"/>
</dbReference>
<dbReference type="InterPro" id="IPR039793">
    <property type="entry name" value="UROS/Hem4"/>
</dbReference>
<keyword evidence="3" id="KW-1185">Reference proteome</keyword>
<dbReference type="Proteomes" id="UP000094065">
    <property type="component" value="Unassembled WGS sequence"/>
</dbReference>
<accession>A0A1E3HIG5</accession>
<dbReference type="STRING" id="1295533.A0A1E3HIG5"/>
<dbReference type="GO" id="GO:0004852">
    <property type="term" value="F:uroporphyrinogen-III synthase activity"/>
    <property type="evidence" value="ECO:0007669"/>
    <property type="project" value="InterPro"/>
</dbReference>